<evidence type="ECO:0000313" key="3">
    <source>
        <dbReference type="Proteomes" id="UP000653305"/>
    </source>
</evidence>
<reference evidence="2" key="1">
    <citation type="submission" date="2020-07" db="EMBL/GenBank/DDBJ databases">
        <title>Ethylene signaling mediates host invasion by parasitic plants.</title>
        <authorList>
            <person name="Yoshida S."/>
        </authorList>
    </citation>
    <scope>NUCLEOTIDE SEQUENCE</scope>
    <source>
        <strain evidence="2">Okayama</strain>
    </source>
</reference>
<organism evidence="2 3">
    <name type="scientific">Phtheirospermum japonicum</name>
    <dbReference type="NCBI Taxonomy" id="374723"/>
    <lineage>
        <taxon>Eukaryota</taxon>
        <taxon>Viridiplantae</taxon>
        <taxon>Streptophyta</taxon>
        <taxon>Embryophyta</taxon>
        <taxon>Tracheophyta</taxon>
        <taxon>Spermatophyta</taxon>
        <taxon>Magnoliopsida</taxon>
        <taxon>eudicotyledons</taxon>
        <taxon>Gunneridae</taxon>
        <taxon>Pentapetalae</taxon>
        <taxon>asterids</taxon>
        <taxon>lamiids</taxon>
        <taxon>Lamiales</taxon>
        <taxon>Orobanchaceae</taxon>
        <taxon>Orobanchaceae incertae sedis</taxon>
        <taxon>Phtheirospermum</taxon>
    </lineage>
</organism>
<dbReference type="PANTHER" id="PTHR48412:SF1">
    <property type="entry name" value="ARM REPEAT SUPERFAMILY PROTEIN"/>
    <property type="match status" value="1"/>
</dbReference>
<protein>
    <submittedName>
        <fullName evidence="2">Uncharacterized protein</fullName>
    </submittedName>
</protein>
<dbReference type="Gene3D" id="2.170.270.10">
    <property type="entry name" value="SET domain"/>
    <property type="match status" value="1"/>
</dbReference>
<keyword evidence="1" id="KW-0732">Signal</keyword>
<proteinExistence type="predicted"/>
<evidence type="ECO:0000256" key="1">
    <source>
        <dbReference type="SAM" id="SignalP"/>
    </source>
</evidence>
<feature type="chain" id="PRO_5033019961" evidence="1">
    <location>
        <begin position="23"/>
        <end position="194"/>
    </location>
</feature>
<accession>A0A830BW18</accession>
<dbReference type="AlphaFoldDB" id="A0A830BW18"/>
<sequence>MDGLANAIFILLAAMLFFLCLASLMVEGSDNDLVSVLFYVAKHSLQASEEVGQMEAYHTLSMILEKHSWFCSSQFDVVMDVLAGIKPSANIMLRKSRLTCLWTLLIHGLKARMGRGTEVSVVVDIYILGQEKIPYRRIDPVGCNCVNGCSESHQCPCVVQNEGDIPYNENGSIIKAEKSGVHERPVVQMPPRLA</sequence>
<feature type="signal peptide" evidence="1">
    <location>
        <begin position="1"/>
        <end position="22"/>
    </location>
</feature>
<dbReference type="OrthoDB" id="1735249at2759"/>
<dbReference type="Proteomes" id="UP000653305">
    <property type="component" value="Unassembled WGS sequence"/>
</dbReference>
<evidence type="ECO:0000313" key="2">
    <source>
        <dbReference type="EMBL" id="GFP92217.1"/>
    </source>
</evidence>
<dbReference type="EMBL" id="BMAC01000272">
    <property type="protein sequence ID" value="GFP92217.1"/>
    <property type="molecule type" value="Genomic_DNA"/>
</dbReference>
<comment type="caution">
    <text evidence="2">The sequence shown here is derived from an EMBL/GenBank/DDBJ whole genome shotgun (WGS) entry which is preliminary data.</text>
</comment>
<dbReference type="PANTHER" id="PTHR48412">
    <property type="entry name" value="ARM REPEAT SUPERFAMILY PROTEIN"/>
    <property type="match status" value="1"/>
</dbReference>
<name>A0A830BW18_9LAMI</name>
<dbReference type="InterPro" id="IPR046341">
    <property type="entry name" value="SET_dom_sf"/>
</dbReference>
<keyword evidence="3" id="KW-1185">Reference proteome</keyword>
<gene>
    <name evidence="2" type="ORF">PHJA_001365800</name>
</gene>